<evidence type="ECO:0000256" key="2">
    <source>
        <dbReference type="ARBA" id="ARBA00023136"/>
    </source>
</evidence>
<keyword evidence="6" id="KW-0732">Signal</keyword>
<proteinExistence type="predicted"/>
<evidence type="ECO:0000259" key="7">
    <source>
        <dbReference type="PROSITE" id="PS51123"/>
    </source>
</evidence>
<comment type="subcellular location">
    <subcellularLocation>
        <location evidence="1">Cell outer membrane</location>
    </subcellularLocation>
</comment>
<dbReference type="CDD" id="cd07185">
    <property type="entry name" value="OmpA_C-like"/>
    <property type="match status" value="1"/>
</dbReference>
<evidence type="ECO:0000256" key="3">
    <source>
        <dbReference type="ARBA" id="ARBA00023237"/>
    </source>
</evidence>
<dbReference type="BioCyc" id="DPIE1322246:BN4_RS16845-MONOMER"/>
<name>M1WNT6_PSEP2</name>
<keyword evidence="3" id="KW-0998">Cell outer membrane</keyword>
<keyword evidence="9" id="KW-1185">Reference proteome</keyword>
<dbReference type="InterPro" id="IPR006665">
    <property type="entry name" value="OmpA-like"/>
</dbReference>
<protein>
    <submittedName>
        <fullName evidence="8">OmpA/MotB domain protein</fullName>
    </submittedName>
</protein>
<dbReference type="GO" id="GO:0009279">
    <property type="term" value="C:cell outer membrane"/>
    <property type="evidence" value="ECO:0007669"/>
    <property type="project" value="UniProtKB-SubCell"/>
</dbReference>
<reference evidence="9" key="2">
    <citation type="journal article" date="2013" name="Stand. Genomic Sci.">
        <title>Complete genome sequence of Desulfocapsa sulfexigens, a marine deltaproteobacterium specialized in disproportionating inorganic sulfur compounds.</title>
        <authorList>
            <person name="Finster K.W."/>
            <person name="Kjeldsen K.U."/>
            <person name="Kube M."/>
            <person name="Reinhardt R."/>
            <person name="Mussmann M."/>
            <person name="Amann R."/>
            <person name="Schreiber L."/>
        </authorList>
    </citation>
    <scope>NUCLEOTIDE SEQUENCE [LARGE SCALE GENOMIC DNA]</scope>
    <source>
        <strain evidence="9">DSM 10523 / SB164P1</strain>
    </source>
</reference>
<organism evidence="8 9">
    <name type="scientific">Pseudodesulfovibrio piezophilus (strain DSM 21447 / JCM 15486 / C1TLV30)</name>
    <name type="common">Desulfovibrio piezophilus</name>
    <dbReference type="NCBI Taxonomy" id="1322246"/>
    <lineage>
        <taxon>Bacteria</taxon>
        <taxon>Pseudomonadati</taxon>
        <taxon>Thermodesulfobacteriota</taxon>
        <taxon>Desulfovibrionia</taxon>
        <taxon>Desulfovibrionales</taxon>
        <taxon>Desulfovibrionaceae</taxon>
    </lineage>
</organism>
<keyword evidence="2 4" id="KW-0472">Membrane</keyword>
<accession>M1WNT6</accession>
<dbReference type="PATRIC" id="fig|879567.3.peg.3620"/>
<sequence>MKKILLLGLLSILAACGHIDASLSEPPTIYHDVPVRKSSLQVSIHPKGKEYRPLTAYIPPFIIQQPNSDYRHLANTFAEIFHYAWTEERLFPTQELRHDTLNKGMQEALAQARFRGADLLVLGYVPYFYAGHTLDDTAITIAIKIYSTESGELLWDMIQSGRIAKRETEDYIVFQQAYRMSEGPFNKIIRAIAKDMALPLKGWLPTPDSNYPFAANVQEVKANLTAEPLAPAPLKTSTDQQKIETDLPPETTAKQPSAKEVPSQRPQVKGVNLDIHFKFDNAIIDQESYTLLDSVGQAMTSPELTGKSIIIAGHTDATGSELYNLNLSKKRAQAVKEYLVSKWNIAPETMQAVGYGQSRPLTTGKTAADLKKNRRVEIRLAE</sequence>
<feature type="region of interest" description="Disordered" evidence="5">
    <location>
        <begin position="247"/>
        <end position="266"/>
    </location>
</feature>
<dbReference type="Pfam" id="PF00691">
    <property type="entry name" value="OmpA"/>
    <property type="match status" value="1"/>
</dbReference>
<dbReference type="HOGENOM" id="CLU_723049_0_0_7"/>
<evidence type="ECO:0000256" key="1">
    <source>
        <dbReference type="ARBA" id="ARBA00004442"/>
    </source>
</evidence>
<dbReference type="PANTHER" id="PTHR30329">
    <property type="entry name" value="STATOR ELEMENT OF FLAGELLAR MOTOR COMPLEX"/>
    <property type="match status" value="1"/>
</dbReference>
<evidence type="ECO:0000313" key="9">
    <source>
        <dbReference type="Proteomes" id="UP000011724"/>
    </source>
</evidence>
<dbReference type="eggNOG" id="COG2885">
    <property type="taxonomic scope" value="Bacteria"/>
</dbReference>
<evidence type="ECO:0000256" key="4">
    <source>
        <dbReference type="PROSITE-ProRule" id="PRU00473"/>
    </source>
</evidence>
<dbReference type="PRINTS" id="PR01021">
    <property type="entry name" value="OMPADOMAIN"/>
</dbReference>
<evidence type="ECO:0000256" key="6">
    <source>
        <dbReference type="SAM" id="SignalP"/>
    </source>
</evidence>
<dbReference type="InterPro" id="IPR050330">
    <property type="entry name" value="Bact_OuterMem_StrucFunc"/>
</dbReference>
<dbReference type="OrthoDB" id="5422390at2"/>
<feature type="chain" id="PRO_5004019668" evidence="6">
    <location>
        <begin position="22"/>
        <end position="382"/>
    </location>
</feature>
<dbReference type="InterPro" id="IPR006664">
    <property type="entry name" value="OMP_bac"/>
</dbReference>
<dbReference type="AlphaFoldDB" id="M1WNT6"/>
<dbReference type="Gene3D" id="3.30.1330.60">
    <property type="entry name" value="OmpA-like domain"/>
    <property type="match status" value="1"/>
</dbReference>
<feature type="domain" description="OmpA-like" evidence="7">
    <location>
        <begin position="264"/>
        <end position="382"/>
    </location>
</feature>
<evidence type="ECO:0000313" key="8">
    <source>
        <dbReference type="EMBL" id="CCH50580.1"/>
    </source>
</evidence>
<dbReference type="PROSITE" id="PS51257">
    <property type="entry name" value="PROKAR_LIPOPROTEIN"/>
    <property type="match status" value="1"/>
</dbReference>
<dbReference type="PROSITE" id="PS51123">
    <property type="entry name" value="OMPA_2"/>
    <property type="match status" value="1"/>
</dbReference>
<dbReference type="PANTHER" id="PTHR30329:SF21">
    <property type="entry name" value="LIPOPROTEIN YIAD-RELATED"/>
    <property type="match status" value="1"/>
</dbReference>
<feature type="signal peptide" evidence="6">
    <location>
        <begin position="1"/>
        <end position="21"/>
    </location>
</feature>
<dbReference type="InterPro" id="IPR036737">
    <property type="entry name" value="OmpA-like_sf"/>
</dbReference>
<gene>
    <name evidence="8" type="ordered locus">BN4_20518</name>
</gene>
<dbReference type="EMBL" id="FO203427">
    <property type="protein sequence ID" value="CCH50580.1"/>
    <property type="molecule type" value="Genomic_DNA"/>
</dbReference>
<dbReference type="eggNOG" id="COG1462">
    <property type="taxonomic scope" value="Bacteria"/>
</dbReference>
<reference evidence="8 9" key="1">
    <citation type="journal article" date="2013" name="PLoS ONE">
        <title>The first genomic and proteomic characterization of a deep-sea sulfate reducer: insights into the piezophilic lifestyle of Desulfovibrio piezophilus.</title>
        <authorList>
            <person name="Pradel N."/>
            <person name="Ji B."/>
            <person name="Gimenez G."/>
            <person name="Talla E."/>
            <person name="Lenoble P."/>
            <person name="Garel M."/>
            <person name="Tamburini C."/>
            <person name="Fourquet P."/>
            <person name="Lebrun R."/>
            <person name="Bertin P."/>
            <person name="Denis Y."/>
            <person name="Pophillat M."/>
            <person name="Barbe V."/>
            <person name="Ollivier B."/>
            <person name="Dolla A."/>
        </authorList>
    </citation>
    <scope>NUCLEOTIDE SEQUENCE [LARGE SCALE GENOMIC DNA]</scope>
    <source>
        <strain evidence="9">DSM 10523 / SB164P1</strain>
    </source>
</reference>
<evidence type="ECO:0000256" key="5">
    <source>
        <dbReference type="SAM" id="MobiDB-lite"/>
    </source>
</evidence>
<dbReference type="KEGG" id="dpi:BN4_20518"/>
<dbReference type="RefSeq" id="WP_015416622.1">
    <property type="nucleotide sequence ID" value="NC_020409.1"/>
</dbReference>
<dbReference type="Proteomes" id="UP000011724">
    <property type="component" value="Chromosome"/>
</dbReference>
<dbReference type="STRING" id="1322246.BN4_20518"/>
<dbReference type="SUPFAM" id="SSF103088">
    <property type="entry name" value="OmpA-like"/>
    <property type="match status" value="1"/>
</dbReference>